<feature type="transmembrane region" description="Helical" evidence="6">
    <location>
        <begin position="21"/>
        <end position="41"/>
    </location>
</feature>
<feature type="transmembrane region" description="Helical" evidence="6">
    <location>
        <begin position="175"/>
        <end position="202"/>
    </location>
</feature>
<evidence type="ECO:0000256" key="1">
    <source>
        <dbReference type="ARBA" id="ARBA00004651"/>
    </source>
</evidence>
<name>D1Z2T6_METPS</name>
<evidence type="ECO:0000259" key="7">
    <source>
        <dbReference type="Pfam" id="PF01292"/>
    </source>
</evidence>
<dbReference type="GO" id="GO:0009055">
    <property type="term" value="F:electron transfer activity"/>
    <property type="evidence" value="ECO:0007669"/>
    <property type="project" value="InterPro"/>
</dbReference>
<dbReference type="STRING" id="304371.MCP_2936"/>
<dbReference type="Gene3D" id="1.20.950.20">
    <property type="entry name" value="Transmembrane di-heme cytochromes, Chain C"/>
    <property type="match status" value="1"/>
</dbReference>
<dbReference type="KEGG" id="mpd:MCP_2936"/>
<feature type="transmembrane region" description="Helical" evidence="6">
    <location>
        <begin position="47"/>
        <end position="70"/>
    </location>
</feature>
<accession>D1Z2T6</accession>
<dbReference type="eggNOG" id="arCOG02478">
    <property type="taxonomic scope" value="Archaea"/>
</dbReference>
<dbReference type="InterPro" id="IPR016174">
    <property type="entry name" value="Di-haem_cyt_TM"/>
</dbReference>
<dbReference type="GeneID" id="8683236"/>
<evidence type="ECO:0000256" key="2">
    <source>
        <dbReference type="ARBA" id="ARBA00022475"/>
    </source>
</evidence>
<evidence type="ECO:0000313" key="9">
    <source>
        <dbReference type="Proteomes" id="UP000001882"/>
    </source>
</evidence>
<evidence type="ECO:0000256" key="6">
    <source>
        <dbReference type="SAM" id="Phobius"/>
    </source>
</evidence>
<dbReference type="SUPFAM" id="SSF81342">
    <property type="entry name" value="Transmembrane di-heme cytochromes"/>
    <property type="match status" value="1"/>
</dbReference>
<evidence type="ECO:0000256" key="4">
    <source>
        <dbReference type="ARBA" id="ARBA00022989"/>
    </source>
</evidence>
<reference evidence="8 9" key="2">
    <citation type="journal article" date="2008" name="Int. J. Syst. Evol. Microbiol.">
        <title>Methanocella paludicola gen. nov., sp. nov., a methane-producing archaeon, the first isolate of the lineage 'Rice Cluster I', and proposal of the new archaeal order Methanocellales ord. nov.</title>
        <authorList>
            <person name="Sakai S."/>
            <person name="Imachi H."/>
            <person name="Hanada S."/>
            <person name="Ohashi A."/>
            <person name="Harada H."/>
            <person name="Kamagata Y."/>
        </authorList>
    </citation>
    <scope>NUCLEOTIDE SEQUENCE [LARGE SCALE GENOMIC DNA]</scope>
    <source>
        <strain evidence="9">DSM 17711 / JCM 13418 / NBRC 101707 / SANAE</strain>
    </source>
</reference>
<dbReference type="GO" id="GO:0022904">
    <property type="term" value="P:respiratory electron transport chain"/>
    <property type="evidence" value="ECO:0007669"/>
    <property type="project" value="InterPro"/>
</dbReference>
<dbReference type="AlphaFoldDB" id="D1Z2T6"/>
<feature type="domain" description="Cytochrome b561 bacterial/Ni-hydrogenase" evidence="7">
    <location>
        <begin position="8"/>
        <end position="206"/>
    </location>
</feature>
<reference evidence="9" key="3">
    <citation type="journal article" date="2011" name="PLoS ONE">
        <title>Genome sequence of a mesophilic hydrogenotrophic methanogen Methanocella paludicola, the first cultivated representative of the order Methanocellales.</title>
        <authorList>
            <person name="Sakai S."/>
            <person name="Takaki Y."/>
            <person name="Shimamura S."/>
            <person name="Sekine M."/>
            <person name="Tajima T."/>
            <person name="Kosugi H."/>
            <person name="Ichikawa N."/>
            <person name="Tasumi E."/>
            <person name="Hiraki A.T."/>
            <person name="Shimizu A."/>
            <person name="Kato Y."/>
            <person name="Nishiko R."/>
            <person name="Mori K."/>
            <person name="Fujita N."/>
            <person name="Imachi H."/>
            <person name="Takai K."/>
        </authorList>
    </citation>
    <scope>NUCLEOTIDE SEQUENCE [LARGE SCALE GENOMIC DNA]</scope>
    <source>
        <strain evidence="9">DSM 17711 / JCM 13418 / NBRC 101707 / SANAE</strain>
    </source>
</reference>
<sequence length="248" mass="27713">MDRLIVTRHTTLERLSHYTNIASLALLLASGFSMYLGLPYLSYGDSYSIHIISAAAFIANNWIVMPYTAFMNRSLSSYFFWPMDFRRLWGIIKNFFTGSEYPPYSVYDIGKGRFANRLHPGAKLLLYSHYAALFVATATGIVLYSGSVTVLGFGVSSLIVRALDMLAPSFHMPGMALALVLHMAAAYWFVAEAIIHVGMVQLDPKKSQHIRSIFLHGKEDLYADPTADIVDTSESSKDFEEKTAVEVK</sequence>
<dbReference type="Proteomes" id="UP000001882">
    <property type="component" value="Chromosome"/>
</dbReference>
<comment type="subcellular location">
    <subcellularLocation>
        <location evidence="1">Cell membrane</location>
        <topology evidence="1">Multi-pass membrane protein</topology>
    </subcellularLocation>
</comment>
<feature type="transmembrane region" description="Helical" evidence="6">
    <location>
        <begin position="130"/>
        <end position="155"/>
    </location>
</feature>
<dbReference type="GO" id="GO:0005886">
    <property type="term" value="C:plasma membrane"/>
    <property type="evidence" value="ECO:0007669"/>
    <property type="project" value="UniProtKB-SubCell"/>
</dbReference>
<keyword evidence="5 6" id="KW-0472">Membrane</keyword>
<reference evidence="8 9" key="1">
    <citation type="journal article" date="2007" name="Appl. Environ. Microbiol.">
        <title>Isolation of key methanogens for global methane emission from rice paddy fields: a novel isolate affiliated with the clone cluster rice cluster I.</title>
        <authorList>
            <person name="Sakai S."/>
            <person name="Imachi H."/>
            <person name="Sekiguchi Y."/>
            <person name="Ohashi A."/>
            <person name="Harada H."/>
            <person name="Kamagata Y."/>
        </authorList>
    </citation>
    <scope>NUCLEOTIDE SEQUENCE [LARGE SCALE GENOMIC DNA]</scope>
    <source>
        <strain evidence="9">DSM 17711 / JCM 13418 / NBRC 101707 / SANAE</strain>
    </source>
</reference>
<dbReference type="Pfam" id="PF01292">
    <property type="entry name" value="Ni_hydr_CYTB"/>
    <property type="match status" value="1"/>
</dbReference>
<proteinExistence type="predicted"/>
<dbReference type="OrthoDB" id="130079at2157"/>
<gene>
    <name evidence="8" type="primary">vhtC</name>
    <name evidence="8" type="ordered locus">MCP_2936</name>
</gene>
<dbReference type="InParanoid" id="D1Z2T6"/>
<organism evidence="8 9">
    <name type="scientific">Methanocella paludicola (strain DSM 17711 / JCM 13418 / NBRC 101707 / SANAE)</name>
    <dbReference type="NCBI Taxonomy" id="304371"/>
    <lineage>
        <taxon>Archaea</taxon>
        <taxon>Methanobacteriati</taxon>
        <taxon>Methanobacteriota</taxon>
        <taxon>Stenosarchaea group</taxon>
        <taxon>Methanomicrobia</taxon>
        <taxon>Methanocellales</taxon>
        <taxon>Methanocellaceae</taxon>
        <taxon>Methanocella</taxon>
    </lineage>
</organism>
<evidence type="ECO:0000256" key="3">
    <source>
        <dbReference type="ARBA" id="ARBA00022692"/>
    </source>
</evidence>
<evidence type="ECO:0000256" key="5">
    <source>
        <dbReference type="ARBA" id="ARBA00023136"/>
    </source>
</evidence>
<keyword evidence="2" id="KW-1003">Cell membrane</keyword>
<dbReference type="EMBL" id="AP011532">
    <property type="protein sequence ID" value="BAI63008.1"/>
    <property type="molecule type" value="Genomic_DNA"/>
</dbReference>
<keyword evidence="4 6" id="KW-1133">Transmembrane helix</keyword>
<dbReference type="RefSeq" id="WP_012901678.1">
    <property type="nucleotide sequence ID" value="NC_013665.1"/>
</dbReference>
<keyword evidence="9" id="KW-1185">Reference proteome</keyword>
<evidence type="ECO:0000313" key="8">
    <source>
        <dbReference type="EMBL" id="BAI63008.1"/>
    </source>
</evidence>
<keyword evidence="3 6" id="KW-0812">Transmembrane</keyword>
<dbReference type="InterPro" id="IPR011577">
    <property type="entry name" value="Cyt_b561_bac/Ni-Hgenase"/>
</dbReference>
<protein>
    <submittedName>
        <fullName evidence="8">F420-non-reducing hydrogenase subunit cytochrome B</fullName>
    </submittedName>
</protein>